<proteinExistence type="predicted"/>
<dbReference type="InterPro" id="IPR006311">
    <property type="entry name" value="TAT_signal"/>
</dbReference>
<gene>
    <name evidence="1" type="ORF">ACFOMD_18045</name>
</gene>
<protein>
    <submittedName>
        <fullName evidence="1">Alkaline phosphatase PhoX</fullName>
    </submittedName>
</protein>
<dbReference type="PANTHER" id="PTHR35399">
    <property type="entry name" value="SLR8030 PROTEIN"/>
    <property type="match status" value="1"/>
</dbReference>
<dbReference type="InterPro" id="IPR008557">
    <property type="entry name" value="PhoX"/>
</dbReference>
<dbReference type="Pfam" id="PF05787">
    <property type="entry name" value="PhoX"/>
    <property type="match status" value="1"/>
</dbReference>
<evidence type="ECO:0000313" key="1">
    <source>
        <dbReference type="EMBL" id="MFC3714475.1"/>
    </source>
</evidence>
<dbReference type="RefSeq" id="WP_380864120.1">
    <property type="nucleotide sequence ID" value="NZ_JBHRXV010000016.1"/>
</dbReference>
<dbReference type="PROSITE" id="PS51318">
    <property type="entry name" value="TAT"/>
    <property type="match status" value="1"/>
</dbReference>
<dbReference type="Proteomes" id="UP001595615">
    <property type="component" value="Unassembled WGS sequence"/>
</dbReference>
<reference evidence="2" key="1">
    <citation type="journal article" date="2019" name="Int. J. Syst. Evol. Microbiol.">
        <title>The Global Catalogue of Microorganisms (GCM) 10K type strain sequencing project: providing services to taxonomists for standard genome sequencing and annotation.</title>
        <authorList>
            <consortium name="The Broad Institute Genomics Platform"/>
            <consortium name="The Broad Institute Genome Sequencing Center for Infectious Disease"/>
            <person name="Wu L."/>
            <person name="Ma J."/>
        </authorList>
    </citation>
    <scope>NUCLEOTIDE SEQUENCE [LARGE SCALE GENOMIC DNA]</scope>
    <source>
        <strain evidence="2">KCTC 42644</strain>
    </source>
</reference>
<evidence type="ECO:0000313" key="2">
    <source>
        <dbReference type="Proteomes" id="UP001595615"/>
    </source>
</evidence>
<comment type="caution">
    <text evidence="1">The sequence shown here is derived from an EMBL/GenBank/DDBJ whole genome shotgun (WGS) entry which is preliminary data.</text>
</comment>
<dbReference type="EMBL" id="JBHRXV010000016">
    <property type="protein sequence ID" value="MFC3714475.1"/>
    <property type="molecule type" value="Genomic_DNA"/>
</dbReference>
<dbReference type="SUPFAM" id="SSF63829">
    <property type="entry name" value="Calcium-dependent phosphotriesterase"/>
    <property type="match status" value="1"/>
</dbReference>
<accession>A0ABV7XE73</accession>
<dbReference type="PANTHER" id="PTHR35399:SF4">
    <property type="entry name" value="MEMBRANE PROTEIN"/>
    <property type="match status" value="1"/>
</dbReference>
<sequence length="449" mass="47782">MIDRRFLLRAGAAGLALAGLRAAIGQPLPAVAHALVPDPNKLFDLPEGFTYTVISEMGQRMADGLPTPGRFDGMGAFAGPGGRTILVRNHEFWPYNGNGPFGAKNELLTPAIQAKMFNPSTGPVAKGGTTTVLLNADNSAAERTHLSLAGTLRNCAGGTTPWGSWLTCEEPKRSFVNKLADGHGWVFEVPSRATDLIQAVPLRAMGRFNHEAAVVDPKTGIVYQTEDQKNGLFYRFLPAQPGKLAKGGRLQALVVDGIPNSANRDGAWKLGAAHPVRWIDLDGVDAPDDDLRDRGGAKGATRFVRGEGLAIGDDGVIWFTCTEGGANEKGQVFRYKPSAAEGKAGEKDAAAEISLFIEPNDRALLDMPDNLCVAPWGDLVICEDGEGTVKYLRLVAPDGRIRTIGRNAHPDNAELAGVCFSPDGGTMFVNIYAPGYTLAIKGPWTKLAA</sequence>
<name>A0ABV7XE73_9SPHN</name>
<keyword evidence="2" id="KW-1185">Reference proteome</keyword>
<organism evidence="1 2">
    <name type="scientific">Sphingoaurantiacus capsulatus</name>
    <dbReference type="NCBI Taxonomy" id="1771310"/>
    <lineage>
        <taxon>Bacteria</taxon>
        <taxon>Pseudomonadati</taxon>
        <taxon>Pseudomonadota</taxon>
        <taxon>Alphaproteobacteria</taxon>
        <taxon>Sphingomonadales</taxon>
        <taxon>Sphingosinicellaceae</taxon>
        <taxon>Sphingoaurantiacus</taxon>
    </lineage>
</organism>